<sequence length="105" mass="11626">MNQSINRNIGAQPQINNGQPQRFQNTNNGGPQTANGQFQGALNIGVQLPRLQNTTNRFNRNFIANQKYSDLVNGTNPFSSMQGIGNLPQEDAQFSTLIFSRISFP</sequence>
<evidence type="ECO:0000313" key="3">
    <source>
        <dbReference type="Proteomes" id="UP000439903"/>
    </source>
</evidence>
<protein>
    <submittedName>
        <fullName evidence="2">Uncharacterized protein</fullName>
    </submittedName>
</protein>
<evidence type="ECO:0000313" key="2">
    <source>
        <dbReference type="EMBL" id="KAF0540713.1"/>
    </source>
</evidence>
<gene>
    <name evidence="2" type="ORF">F8M41_006332</name>
</gene>
<dbReference type="AlphaFoldDB" id="A0A8H4AWT8"/>
<keyword evidence="3" id="KW-1185">Reference proteome</keyword>
<name>A0A8H4AWT8_GIGMA</name>
<feature type="region of interest" description="Disordered" evidence="1">
    <location>
        <begin position="1"/>
        <end position="37"/>
    </location>
</feature>
<comment type="caution">
    <text evidence="2">The sequence shown here is derived from an EMBL/GenBank/DDBJ whole genome shotgun (WGS) entry which is preliminary data.</text>
</comment>
<accession>A0A8H4AWT8</accession>
<proteinExistence type="predicted"/>
<organism evidence="2 3">
    <name type="scientific">Gigaspora margarita</name>
    <dbReference type="NCBI Taxonomy" id="4874"/>
    <lineage>
        <taxon>Eukaryota</taxon>
        <taxon>Fungi</taxon>
        <taxon>Fungi incertae sedis</taxon>
        <taxon>Mucoromycota</taxon>
        <taxon>Glomeromycotina</taxon>
        <taxon>Glomeromycetes</taxon>
        <taxon>Diversisporales</taxon>
        <taxon>Gigasporaceae</taxon>
        <taxon>Gigaspora</taxon>
    </lineage>
</organism>
<evidence type="ECO:0000256" key="1">
    <source>
        <dbReference type="SAM" id="MobiDB-lite"/>
    </source>
</evidence>
<dbReference type="Proteomes" id="UP000439903">
    <property type="component" value="Unassembled WGS sequence"/>
</dbReference>
<reference evidence="2 3" key="1">
    <citation type="journal article" date="2019" name="Environ. Microbiol.">
        <title>At the nexus of three kingdoms: the genome of the mycorrhizal fungus Gigaspora margarita provides insights into plant, endobacterial and fungal interactions.</title>
        <authorList>
            <person name="Venice F."/>
            <person name="Ghignone S."/>
            <person name="Salvioli di Fossalunga A."/>
            <person name="Amselem J."/>
            <person name="Novero M."/>
            <person name="Xianan X."/>
            <person name="Sedzielewska Toro K."/>
            <person name="Morin E."/>
            <person name="Lipzen A."/>
            <person name="Grigoriev I.V."/>
            <person name="Henrissat B."/>
            <person name="Martin F.M."/>
            <person name="Bonfante P."/>
        </authorList>
    </citation>
    <scope>NUCLEOTIDE SEQUENCE [LARGE SCALE GENOMIC DNA]</scope>
    <source>
        <strain evidence="2 3">BEG34</strain>
    </source>
</reference>
<dbReference type="OrthoDB" id="2441993at2759"/>
<dbReference type="EMBL" id="WTPW01000163">
    <property type="protein sequence ID" value="KAF0540713.1"/>
    <property type="molecule type" value="Genomic_DNA"/>
</dbReference>